<evidence type="ECO:0000313" key="6">
    <source>
        <dbReference type="Proteomes" id="UP000563050"/>
    </source>
</evidence>
<dbReference type="EMBL" id="JACHXQ010000013">
    <property type="protein sequence ID" value="MBB3185511.1"/>
    <property type="molecule type" value="Genomic_DNA"/>
</dbReference>
<dbReference type="PANTHER" id="PTHR40065:SF3">
    <property type="entry name" value="RNA-BINDING PROTEIN YHBY"/>
    <property type="match status" value="1"/>
</dbReference>
<evidence type="ECO:0000313" key="5">
    <source>
        <dbReference type="EMBL" id="MBB3185511.1"/>
    </source>
</evidence>
<keyword evidence="6" id="KW-1185">Reference proteome</keyword>
<feature type="compositionally biased region" description="Basic and acidic residues" evidence="3">
    <location>
        <begin position="43"/>
        <end position="57"/>
    </location>
</feature>
<dbReference type="GO" id="GO:0003723">
    <property type="term" value="F:RNA binding"/>
    <property type="evidence" value="ECO:0007669"/>
    <property type="project" value="UniProtKB-UniRule"/>
</dbReference>
<dbReference type="SUPFAM" id="SSF75471">
    <property type="entry name" value="YhbY-like"/>
    <property type="match status" value="1"/>
</dbReference>
<dbReference type="PANTHER" id="PTHR40065">
    <property type="entry name" value="RNA-BINDING PROTEIN YHBY"/>
    <property type="match status" value="1"/>
</dbReference>
<protein>
    <submittedName>
        <fullName evidence="5">RNA-binding protein</fullName>
    </submittedName>
</protein>
<evidence type="ECO:0000256" key="3">
    <source>
        <dbReference type="SAM" id="MobiDB-lite"/>
    </source>
</evidence>
<sequence length="166" mass="18719">MNDRQSSGFREDLVEVRRGADLRDRPEKTWQEHGGELSPRGDSPYHDALRANRKKQDTMSLSQAQKKAFRSIGHHLDPVVTVSENGASEGVLAELDRALGDHELVKVKFALPDRDDRAAMLDELVAASNAELVQKIGKMALLYRHNPRANPKLSNITRFENHHGRH</sequence>
<dbReference type="InterPro" id="IPR035920">
    <property type="entry name" value="YhbY-like_sf"/>
</dbReference>
<accession>A0A7W5H0P8</accession>
<gene>
    <name evidence="5" type="ORF">FHR95_003098</name>
</gene>
<feature type="compositionally biased region" description="Basic and acidic residues" evidence="3">
    <location>
        <begin position="1"/>
        <end position="35"/>
    </location>
</feature>
<feature type="region of interest" description="Disordered" evidence="3">
    <location>
        <begin position="1"/>
        <end position="66"/>
    </location>
</feature>
<dbReference type="Pfam" id="PF01985">
    <property type="entry name" value="CRS1_YhbY"/>
    <property type="match status" value="1"/>
</dbReference>
<dbReference type="AlphaFoldDB" id="A0A7W5H0P8"/>
<name>A0A7W5H0P8_9GAMM</name>
<dbReference type="PROSITE" id="PS51295">
    <property type="entry name" value="CRM"/>
    <property type="match status" value="1"/>
</dbReference>
<evidence type="ECO:0000256" key="1">
    <source>
        <dbReference type="ARBA" id="ARBA00022884"/>
    </source>
</evidence>
<dbReference type="InterPro" id="IPR051925">
    <property type="entry name" value="RNA-binding_domain"/>
</dbReference>
<comment type="caution">
    <text evidence="5">The sequence shown here is derived from an EMBL/GenBank/DDBJ whole genome shotgun (WGS) entry which is preliminary data.</text>
</comment>
<keyword evidence="1 2" id="KW-0694">RNA-binding</keyword>
<dbReference type="InterPro" id="IPR001890">
    <property type="entry name" value="RNA-binding_CRM"/>
</dbReference>
<organism evidence="5 6">
    <name type="scientific">Halomonas fontilapidosi</name>
    <dbReference type="NCBI Taxonomy" id="616675"/>
    <lineage>
        <taxon>Bacteria</taxon>
        <taxon>Pseudomonadati</taxon>
        <taxon>Pseudomonadota</taxon>
        <taxon>Gammaproteobacteria</taxon>
        <taxon>Oceanospirillales</taxon>
        <taxon>Halomonadaceae</taxon>
        <taxon>Halomonas</taxon>
    </lineage>
</organism>
<proteinExistence type="predicted"/>
<dbReference type="Proteomes" id="UP000563050">
    <property type="component" value="Unassembled WGS sequence"/>
</dbReference>
<feature type="domain" description="CRM" evidence="4">
    <location>
        <begin position="59"/>
        <end position="155"/>
    </location>
</feature>
<dbReference type="SMART" id="SM01103">
    <property type="entry name" value="CRS1_YhbY"/>
    <property type="match status" value="1"/>
</dbReference>
<reference evidence="5 6" key="1">
    <citation type="submission" date="2020-08" db="EMBL/GenBank/DDBJ databases">
        <title>Genomic Encyclopedia of Type Strains, Phase III (KMG-III): the genomes of soil and plant-associated and newly described type strains.</title>
        <authorList>
            <person name="Whitman W."/>
        </authorList>
    </citation>
    <scope>NUCLEOTIDE SEQUENCE [LARGE SCALE GENOMIC DNA]</scope>
    <source>
        <strain evidence="5 6">CECT 7341</strain>
    </source>
</reference>
<evidence type="ECO:0000256" key="2">
    <source>
        <dbReference type="PROSITE-ProRule" id="PRU00626"/>
    </source>
</evidence>
<evidence type="ECO:0000259" key="4">
    <source>
        <dbReference type="PROSITE" id="PS51295"/>
    </source>
</evidence>
<dbReference type="Gene3D" id="3.30.110.60">
    <property type="entry name" value="YhbY-like"/>
    <property type="match status" value="1"/>
</dbReference>